<comment type="cofactor">
    <cofactor evidence="2">
        <name>Zn(2+)</name>
        <dbReference type="ChEBI" id="CHEBI:29105"/>
    </cofactor>
    <text evidence="2">Binds 1 zinc ion per subunit.</text>
</comment>
<evidence type="ECO:0000256" key="3">
    <source>
        <dbReference type="SAM" id="SignalP"/>
    </source>
</evidence>
<feature type="binding site" evidence="2">
    <location>
        <position position="321"/>
    </location>
    <ligand>
        <name>Zn(2+)</name>
        <dbReference type="ChEBI" id="CHEBI:29105"/>
        <note>catalytic</note>
    </ligand>
</feature>
<dbReference type="KEGG" id="nkf:Nkreftii_003844"/>
<feature type="domain" description="Peptidase M1 membrane alanine aminopeptidase" evidence="4">
    <location>
        <begin position="316"/>
        <end position="458"/>
    </location>
</feature>
<dbReference type="GO" id="GO:0008237">
    <property type="term" value="F:metallopeptidase activity"/>
    <property type="evidence" value="ECO:0007669"/>
    <property type="project" value="InterPro"/>
</dbReference>
<gene>
    <name evidence="5" type="ORF">Nkreftii_003844</name>
</gene>
<evidence type="ECO:0000313" key="5">
    <source>
        <dbReference type="EMBL" id="QPD06070.1"/>
    </source>
</evidence>
<sequence length="730" mass="82698">MCIRKRVFWQHLLSILLVILPTAEGYSAPRQNDDVISVHHNMSVTLTPATHELAATDQVDLEVNVQVKSVRFTLAQTLQVESITLGQESSSQVASFTTVQIPDSSTQRIVVMLPEEHSRKVTLVWVYRGLINDPPKEPRHLRFVTPSETAGHIGLEGVYLSGESQWYPDAEGSFSTYQVATHIPEGWTVVGSGQKVAENLTAGMVSSRWIVQERSEAFTLVANKFLTKSREWKASTTGQRVEIQTYLLSDNAELANEYLDATAQYLDAYIQILGAYPFEKFAVVENFFASGLGIPSFTLLGSGSIKRHYTQPYALGHEIVHSWIGNSVFNRDGHGNWVEGLTTYLANYYWHELVQDDRQALEQRRMMLQGYNLYVRPEGDYAVSQFFRKHDEKDNAIGYQKAAFVFHLLRREIGDEPFWRGLKTFVSQYRNQPADWESIEEVFSRESGQRLRWFFEQWVEQPGAPMVSLGDASARRVKNDGGQDIWQLTIRIQQSEKPYRITIPVRIVMEDTSEVRSVMLNPSRVNIVELVLPTAPLWVELDPEMMMFRRLARHQLPPVLNSYVTDSYKTVMRAFTDPASPLEQIVSRIEEHEPTDSQRTKVVALEGHVLPREGSVLILADADQGPAVQSVVLESCGDRAALKDTGFRIDGQSYEGPNMAVLFSCHRANVPGSVMTVLYGVTSDAVAKVARLLFYYGWHSYVIFQDGSVKKREIWPGQEDTMEVRIDGMS</sequence>
<reference evidence="5 6" key="1">
    <citation type="journal article" date="2020" name="ISME J.">
        <title>Enrichment and physiological characterization of a novel comammox Nitrospira indicates ammonium inhibition of complete nitrification.</title>
        <authorList>
            <person name="Sakoula D."/>
            <person name="Koch H."/>
            <person name="Frank J."/>
            <person name="Jetten M.S.M."/>
            <person name="van Kessel M.A.H.J."/>
            <person name="Lucker S."/>
        </authorList>
    </citation>
    <scope>NUCLEOTIDE SEQUENCE [LARGE SCALE GENOMIC DNA]</scope>
    <source>
        <strain evidence="5">Comreactor17</strain>
    </source>
</reference>
<feature type="active site" description="Proton acceptor" evidence="1">
    <location>
        <position position="318"/>
    </location>
</feature>
<accession>A0A7S8FHR9</accession>
<dbReference type="InterPro" id="IPR027268">
    <property type="entry name" value="Peptidase_M4/M1_CTD_sf"/>
</dbReference>
<protein>
    <submittedName>
        <fullName evidence="5">Putative Peptidase M</fullName>
        <ecNumber evidence="5">3.4.-.-</ecNumber>
    </submittedName>
</protein>
<dbReference type="PANTHER" id="PTHR45726">
    <property type="entry name" value="LEUKOTRIENE A-4 HYDROLASE"/>
    <property type="match status" value="1"/>
</dbReference>
<dbReference type="EMBL" id="CP047423">
    <property type="protein sequence ID" value="QPD06070.1"/>
    <property type="molecule type" value="Genomic_DNA"/>
</dbReference>
<keyword evidence="3" id="KW-0732">Signal</keyword>
<feature type="signal peptide" evidence="3">
    <location>
        <begin position="1"/>
        <end position="23"/>
    </location>
</feature>
<dbReference type="AlphaFoldDB" id="A0A7S8FHR9"/>
<evidence type="ECO:0000313" key="6">
    <source>
        <dbReference type="Proteomes" id="UP000593737"/>
    </source>
</evidence>
<dbReference type="SUPFAM" id="SSF55486">
    <property type="entry name" value="Metalloproteases ('zincins'), catalytic domain"/>
    <property type="match status" value="1"/>
</dbReference>
<dbReference type="Pfam" id="PF01433">
    <property type="entry name" value="Peptidase_M1"/>
    <property type="match status" value="1"/>
</dbReference>
<feature type="chain" id="PRO_5032859507" evidence="3">
    <location>
        <begin position="24"/>
        <end position="730"/>
    </location>
</feature>
<dbReference type="GO" id="GO:0008270">
    <property type="term" value="F:zinc ion binding"/>
    <property type="evidence" value="ECO:0007669"/>
    <property type="project" value="InterPro"/>
</dbReference>
<dbReference type="Gene3D" id="1.10.390.10">
    <property type="entry name" value="Neutral Protease Domain 2"/>
    <property type="match status" value="1"/>
</dbReference>
<feature type="binding site" evidence="2">
    <location>
        <position position="339"/>
    </location>
    <ligand>
        <name>Zn(2+)</name>
        <dbReference type="ChEBI" id="CHEBI:29105"/>
        <note>catalytic</note>
    </ligand>
</feature>
<organism evidence="5 6">
    <name type="scientific">Candidatus Nitrospira kreftii</name>
    <dbReference type="NCBI Taxonomy" id="2652173"/>
    <lineage>
        <taxon>Bacteria</taxon>
        <taxon>Pseudomonadati</taxon>
        <taxon>Nitrospirota</taxon>
        <taxon>Nitrospiria</taxon>
        <taxon>Nitrospirales</taxon>
        <taxon>Nitrospiraceae</taxon>
        <taxon>Nitrospira</taxon>
    </lineage>
</organism>
<dbReference type="Proteomes" id="UP000593737">
    <property type="component" value="Chromosome"/>
</dbReference>
<name>A0A7S8FHR9_9BACT</name>
<evidence type="ECO:0000256" key="2">
    <source>
        <dbReference type="PIRSR" id="PIRSR634015-3"/>
    </source>
</evidence>
<keyword evidence="2" id="KW-0479">Metal-binding</keyword>
<dbReference type="PANTHER" id="PTHR45726:SF3">
    <property type="entry name" value="LEUKOTRIENE A-4 HYDROLASE"/>
    <property type="match status" value="1"/>
</dbReference>
<dbReference type="InterPro" id="IPR034015">
    <property type="entry name" value="M1_LTA4H"/>
</dbReference>
<evidence type="ECO:0000259" key="4">
    <source>
        <dbReference type="Pfam" id="PF01433"/>
    </source>
</evidence>
<keyword evidence="5" id="KW-0378">Hydrolase</keyword>
<proteinExistence type="predicted"/>
<dbReference type="EC" id="3.4.-.-" evidence="5"/>
<dbReference type="InterPro" id="IPR014782">
    <property type="entry name" value="Peptidase_M1_dom"/>
</dbReference>
<feature type="active site" description="Proton donor" evidence="1">
    <location>
        <position position="399"/>
    </location>
</feature>
<feature type="binding site" evidence="2">
    <location>
        <position position="317"/>
    </location>
    <ligand>
        <name>Zn(2+)</name>
        <dbReference type="ChEBI" id="CHEBI:29105"/>
        <note>catalytic</note>
    </ligand>
</feature>
<evidence type="ECO:0000256" key="1">
    <source>
        <dbReference type="PIRSR" id="PIRSR634015-1"/>
    </source>
</evidence>
<keyword evidence="2" id="KW-0862">Zinc</keyword>